<sequence length="138" mass="14589">MKASLLSASAALLVLLASGCEHLSNCEPTPRCVKGIVLANTCMAGTLIQLQGVSSGGQTIEYNFDGTGKKRYDHVISTYSELNGLSRKGQTIYFTYQQGGKEPDFRCLAADGPDTPVAVYTVSNVSDSACNEGEVTTN</sequence>
<dbReference type="PROSITE" id="PS51257">
    <property type="entry name" value="PROKAR_LIPOPROTEIN"/>
    <property type="match status" value="1"/>
</dbReference>
<dbReference type="EMBL" id="BAABHA010000001">
    <property type="protein sequence ID" value="GAA4371749.1"/>
    <property type="molecule type" value="Genomic_DNA"/>
</dbReference>
<evidence type="ECO:0000313" key="3">
    <source>
        <dbReference type="Proteomes" id="UP001500454"/>
    </source>
</evidence>
<evidence type="ECO:0000313" key="2">
    <source>
        <dbReference type="EMBL" id="GAA4371749.1"/>
    </source>
</evidence>
<evidence type="ECO:0008006" key="4">
    <source>
        <dbReference type="Google" id="ProtNLM"/>
    </source>
</evidence>
<organism evidence="2 3">
    <name type="scientific">Hymenobacter koreensis</name>
    <dbReference type="NCBI Taxonomy" id="1084523"/>
    <lineage>
        <taxon>Bacteria</taxon>
        <taxon>Pseudomonadati</taxon>
        <taxon>Bacteroidota</taxon>
        <taxon>Cytophagia</taxon>
        <taxon>Cytophagales</taxon>
        <taxon>Hymenobacteraceae</taxon>
        <taxon>Hymenobacter</taxon>
    </lineage>
</organism>
<dbReference type="Proteomes" id="UP001500454">
    <property type="component" value="Unassembled WGS sequence"/>
</dbReference>
<name>A0ABP8IT75_9BACT</name>
<proteinExistence type="predicted"/>
<gene>
    <name evidence="2" type="ORF">GCM10023186_00530</name>
</gene>
<feature type="chain" id="PRO_5046571151" description="C-type lysozyme inhibitor domain-containing protein" evidence="1">
    <location>
        <begin position="24"/>
        <end position="138"/>
    </location>
</feature>
<evidence type="ECO:0000256" key="1">
    <source>
        <dbReference type="SAM" id="SignalP"/>
    </source>
</evidence>
<comment type="caution">
    <text evidence="2">The sequence shown here is derived from an EMBL/GenBank/DDBJ whole genome shotgun (WGS) entry which is preliminary data.</text>
</comment>
<accession>A0ABP8IT75</accession>
<dbReference type="RefSeq" id="WP_345220304.1">
    <property type="nucleotide sequence ID" value="NZ_BAABHA010000001.1"/>
</dbReference>
<reference evidence="3" key="1">
    <citation type="journal article" date="2019" name="Int. J. Syst. Evol. Microbiol.">
        <title>The Global Catalogue of Microorganisms (GCM) 10K type strain sequencing project: providing services to taxonomists for standard genome sequencing and annotation.</title>
        <authorList>
            <consortium name="The Broad Institute Genomics Platform"/>
            <consortium name="The Broad Institute Genome Sequencing Center for Infectious Disease"/>
            <person name="Wu L."/>
            <person name="Ma J."/>
        </authorList>
    </citation>
    <scope>NUCLEOTIDE SEQUENCE [LARGE SCALE GENOMIC DNA]</scope>
    <source>
        <strain evidence="3">JCM 17924</strain>
    </source>
</reference>
<protein>
    <recommendedName>
        <fullName evidence="4">C-type lysozyme inhibitor domain-containing protein</fullName>
    </recommendedName>
</protein>
<keyword evidence="3" id="KW-1185">Reference proteome</keyword>
<keyword evidence="1" id="KW-0732">Signal</keyword>
<feature type="signal peptide" evidence="1">
    <location>
        <begin position="1"/>
        <end position="23"/>
    </location>
</feature>